<keyword evidence="5" id="KW-1133">Transmembrane helix</keyword>
<evidence type="ECO:0000256" key="3">
    <source>
        <dbReference type="ARBA" id="ARBA00022729"/>
    </source>
</evidence>
<gene>
    <name evidence="8" type="ORF">Cpa01nite_02230</name>
</gene>
<feature type="domain" description="Gram-positive cocci surface proteins LPxTG" evidence="7">
    <location>
        <begin position="720"/>
        <end position="755"/>
    </location>
</feature>
<organism evidence="8 9">
    <name type="scientific">Cellulomonas pakistanensis</name>
    <dbReference type="NCBI Taxonomy" id="992287"/>
    <lineage>
        <taxon>Bacteria</taxon>
        <taxon>Bacillati</taxon>
        <taxon>Actinomycetota</taxon>
        <taxon>Actinomycetes</taxon>
        <taxon>Micrococcales</taxon>
        <taxon>Cellulomonadaceae</taxon>
        <taxon>Cellulomonas</taxon>
    </lineage>
</organism>
<keyword evidence="5" id="KW-0812">Transmembrane</keyword>
<keyword evidence="3 6" id="KW-0732">Signal</keyword>
<keyword evidence="9" id="KW-1185">Reference proteome</keyword>
<dbReference type="PROSITE" id="PS50847">
    <property type="entry name" value="GRAM_POS_ANCHORING"/>
    <property type="match status" value="1"/>
</dbReference>
<evidence type="ECO:0000256" key="2">
    <source>
        <dbReference type="ARBA" id="ARBA00022525"/>
    </source>
</evidence>
<accession>A0A919U5B3</accession>
<dbReference type="InterPro" id="IPR013783">
    <property type="entry name" value="Ig-like_fold"/>
</dbReference>
<keyword evidence="5" id="KW-0472">Membrane</keyword>
<proteinExistence type="predicted"/>
<comment type="caution">
    <text evidence="8">The sequence shown here is derived from an EMBL/GenBank/DDBJ whole genome shotgun (WGS) entry which is preliminary data.</text>
</comment>
<evidence type="ECO:0000256" key="6">
    <source>
        <dbReference type="SAM" id="SignalP"/>
    </source>
</evidence>
<dbReference type="Gene3D" id="2.60.40.10">
    <property type="entry name" value="Immunoglobulins"/>
    <property type="match status" value="1"/>
</dbReference>
<feature type="signal peptide" evidence="6">
    <location>
        <begin position="1"/>
        <end position="20"/>
    </location>
</feature>
<evidence type="ECO:0000313" key="8">
    <source>
        <dbReference type="EMBL" id="GIG34842.1"/>
    </source>
</evidence>
<name>A0A919U5B3_9CELL</name>
<evidence type="ECO:0000256" key="4">
    <source>
        <dbReference type="ARBA" id="ARBA00023088"/>
    </source>
</evidence>
<dbReference type="EMBL" id="BONO01000001">
    <property type="protein sequence ID" value="GIG34842.1"/>
    <property type="molecule type" value="Genomic_DNA"/>
</dbReference>
<evidence type="ECO:0000256" key="5">
    <source>
        <dbReference type="SAM" id="Phobius"/>
    </source>
</evidence>
<dbReference type="AlphaFoldDB" id="A0A919U5B3"/>
<dbReference type="Gene3D" id="2.60.40.2700">
    <property type="match status" value="1"/>
</dbReference>
<dbReference type="InterPro" id="IPR019931">
    <property type="entry name" value="LPXTG_anchor"/>
</dbReference>
<protein>
    <recommendedName>
        <fullName evidence="7">Gram-positive cocci surface proteins LPxTG domain-containing protein</fullName>
    </recommendedName>
</protein>
<dbReference type="Proteomes" id="UP000642125">
    <property type="component" value="Unassembled WGS sequence"/>
</dbReference>
<keyword evidence="1" id="KW-0134">Cell wall</keyword>
<dbReference type="Pfam" id="PF16640">
    <property type="entry name" value="Big_3_5"/>
    <property type="match status" value="1"/>
</dbReference>
<evidence type="ECO:0000259" key="7">
    <source>
        <dbReference type="PROSITE" id="PS50847"/>
    </source>
</evidence>
<keyword evidence="2" id="KW-0964">Secreted</keyword>
<dbReference type="InterPro" id="IPR032109">
    <property type="entry name" value="Big_3_5"/>
</dbReference>
<keyword evidence="4" id="KW-0572">Peptidoglycan-anchor</keyword>
<sequence>MLTTLVALVAILLPATSATADMHDLSLVSGEEALGSTATYHIRCDMTGGGRTGGAGASWGLYPGQNNDFSEGNLAQGGAVTLTEDTIDVRDGTFVVDYGAVPSGWYQLSVICFGSSSGSNHHMYRLPYFFGTPDVTTTTVLTASSTTAVAGDTVTFTASVAGAPAGDVVFTVNGEDVSVPLAQGTASLARTVTAPTNVVARYSGTTGYAASTSSAVTIDPITTITPGLPGLTMTPQVGAPVTVGTNPWSPTEAQGLTLTYAWKDADGRTLGTGPTYTPTPADLGKAIHAEVTGTRAPLAPRTISTNAPVVGIGSMSGDVTIAGTTDGIAAPGTTLTSVPSGWPAGTTFVHQWYVDGALRSEQPTFAPGNGDLGQEIWLEVRATAAGYSEVVDTAWATVAQATPTVVVGSSTIVLGKDATVPVTVSGPKGGPVPAGGVQVTLTPQAGGTPVVLGEVALNPRGSASVTVPDLGLGRWTATATFAPTSHQWSFAALAAPGSSGPYRTATGTGTVTVTKPAAVVTAPERVDVPVATPGTIDVTVDGKPLPTTWTVREGDTVLVRGDVPADGRFTVTLPVLAPGTHTLVLEIPETSTAAAATRTITVTVAGEPARSGALPTATLDSPKAATAPGQQMELVAEGFVPGETVAFYLHSDPVFLGTAVAGADGVARLLADIPADVPAGAHTVIATGGTSGRWATLPVELAVPAAGAPAATAAAADPELAVTGAQSAVAMAGAWLMLLLGGGLVLVARRARAQR</sequence>
<reference evidence="8" key="1">
    <citation type="submission" date="2021-01" db="EMBL/GenBank/DDBJ databases">
        <title>Whole genome shotgun sequence of Cellulomonas pakistanensis NBRC 110800.</title>
        <authorList>
            <person name="Komaki H."/>
            <person name="Tamura T."/>
        </authorList>
    </citation>
    <scope>NUCLEOTIDE SEQUENCE</scope>
    <source>
        <strain evidence="8">NBRC 110800</strain>
    </source>
</reference>
<feature type="chain" id="PRO_5037691711" description="Gram-positive cocci surface proteins LPxTG domain-containing protein" evidence="6">
    <location>
        <begin position="21"/>
        <end position="755"/>
    </location>
</feature>
<dbReference type="GO" id="GO:0005975">
    <property type="term" value="P:carbohydrate metabolic process"/>
    <property type="evidence" value="ECO:0007669"/>
    <property type="project" value="UniProtKB-ARBA"/>
</dbReference>
<feature type="transmembrane region" description="Helical" evidence="5">
    <location>
        <begin position="728"/>
        <end position="748"/>
    </location>
</feature>
<evidence type="ECO:0000313" key="9">
    <source>
        <dbReference type="Proteomes" id="UP000642125"/>
    </source>
</evidence>
<evidence type="ECO:0000256" key="1">
    <source>
        <dbReference type="ARBA" id="ARBA00022512"/>
    </source>
</evidence>